<name>A0A024E4D6_9PSED</name>
<protein>
    <submittedName>
        <fullName evidence="1">Uncharacterized protein</fullName>
    </submittedName>
</protein>
<dbReference type="Gene3D" id="2.80.10.50">
    <property type="match status" value="2"/>
</dbReference>
<dbReference type="AlphaFoldDB" id="A0A024E4D6"/>
<sequence length="445" mass="47619">MTVICVSAFALGWRCQTDLAVGMDVCWHSPDCMEPLLQEDNGMTAQANTQQAPGDLDVGFADNGMINIPQGSSQCVVETSAGKLLYVAQTGRVSWVYRAMADGTSDPTFQPFAWDFAKGQFESFTRLLARRDGKFLLIGNSGNEPFIRQAAITRFNEGGSPDLVFGTKMLPLPVDPVPPEQGLQTFGPTGCLTADNHVLVAASYQLADSEGTTIDSAGRVYTLDDQGHPDTGFEVRFKGPITTIHSIGVLSDGRIVVFGIVDRPASGTSVPNAVLACYNRDGTLNKTFGIDGFWEDKSYAGFGSMVVDDDKIIIAAVTSINNDGNRYVSVQRVLGDGTSDKTFNNGAPLVVDLGSGFINIPSITVQPDKKIVVAGSENFPVQNLYWLRTTEGGELDTSFGDSGVVRQQAGRVNDIIVQRTGNRLILAVNLDSSEAQGPKVLGILS</sequence>
<dbReference type="NCBIfam" id="TIGR02608">
    <property type="entry name" value="delta_60_rpt"/>
    <property type="match status" value="2"/>
</dbReference>
<reference evidence="1 2" key="1">
    <citation type="journal article" date="2012" name="J. Bacteriol.">
        <title>Genome sequence of cold-adapted Pseudomonas mandelii strain JR-1.</title>
        <authorList>
            <person name="Jang S.H."/>
            <person name="Kim J."/>
            <person name="Kim J."/>
            <person name="Hong S."/>
            <person name="Lee C."/>
        </authorList>
    </citation>
    <scope>NUCLEOTIDE SEQUENCE [LARGE SCALE GENOMIC DNA]</scope>
    <source>
        <strain evidence="1 2">JR-1</strain>
    </source>
</reference>
<gene>
    <name evidence="1" type="ORF">OU5_0685</name>
</gene>
<dbReference type="Proteomes" id="UP000026913">
    <property type="component" value="Chromosome"/>
</dbReference>
<evidence type="ECO:0000313" key="1">
    <source>
        <dbReference type="EMBL" id="AHZ67764.1"/>
    </source>
</evidence>
<organism evidence="1 2">
    <name type="scientific">Pseudomonas mandelii JR-1</name>
    <dbReference type="NCBI Taxonomy" id="1147786"/>
    <lineage>
        <taxon>Bacteria</taxon>
        <taxon>Pseudomonadati</taxon>
        <taxon>Pseudomonadota</taxon>
        <taxon>Gammaproteobacteria</taxon>
        <taxon>Pseudomonadales</taxon>
        <taxon>Pseudomonadaceae</taxon>
        <taxon>Pseudomonas</taxon>
    </lineage>
</organism>
<dbReference type="EMBL" id="CP005960">
    <property type="protein sequence ID" value="AHZ67764.1"/>
    <property type="molecule type" value="Genomic_DNA"/>
</dbReference>
<accession>A0A024E4D6</accession>
<dbReference type="InterPro" id="IPR013431">
    <property type="entry name" value="Delta_60_rpt"/>
</dbReference>
<dbReference type="Pfam" id="PF17164">
    <property type="entry name" value="DUF5122"/>
    <property type="match status" value="2"/>
</dbReference>
<dbReference type="KEGG" id="pman:OU5_0685"/>
<dbReference type="SUPFAM" id="SSF63829">
    <property type="entry name" value="Calcium-dependent phosphotriesterase"/>
    <property type="match status" value="2"/>
</dbReference>
<proteinExistence type="predicted"/>
<evidence type="ECO:0000313" key="2">
    <source>
        <dbReference type="Proteomes" id="UP000026913"/>
    </source>
</evidence>
<dbReference type="HOGENOM" id="CLU_615180_0_0_6"/>